<dbReference type="Proteomes" id="UP000278351">
    <property type="component" value="Unassembled WGS sequence"/>
</dbReference>
<keyword evidence="2" id="KW-1185">Reference proteome</keyword>
<sequence>MKIIKHTFEAAIPTVYVEAASFPEGIRPAFDELCGGLKMQGRTLYGVTERMNGKWVYRACATDLGDNPQLPRYNIPAGKYLAYVLPDWEKHMPMIGQYFEWLLEHPDAKADTIALEYYKTMDEVWLMVQHK</sequence>
<gene>
    <name evidence="1" type="ORF">EGT74_13265</name>
</gene>
<dbReference type="AlphaFoldDB" id="A0A3N4PV59"/>
<comment type="caution">
    <text evidence="1">The sequence shown here is derived from an EMBL/GenBank/DDBJ whole genome shotgun (WGS) entry which is preliminary data.</text>
</comment>
<proteinExistence type="predicted"/>
<reference evidence="1 2" key="1">
    <citation type="submission" date="2018-11" db="EMBL/GenBank/DDBJ databases">
        <title>Chitinophaga lutea sp.nov., isolate from arsenic contaminated soil.</title>
        <authorList>
            <person name="Zong Y."/>
        </authorList>
    </citation>
    <scope>NUCLEOTIDE SEQUENCE [LARGE SCALE GENOMIC DNA]</scope>
    <source>
        <strain evidence="1 2">ZY74</strain>
    </source>
</reference>
<evidence type="ECO:0000313" key="2">
    <source>
        <dbReference type="Proteomes" id="UP000278351"/>
    </source>
</evidence>
<organism evidence="1 2">
    <name type="scientific">Chitinophaga lutea</name>
    <dbReference type="NCBI Taxonomy" id="2488634"/>
    <lineage>
        <taxon>Bacteria</taxon>
        <taxon>Pseudomonadati</taxon>
        <taxon>Bacteroidota</taxon>
        <taxon>Chitinophagia</taxon>
        <taxon>Chitinophagales</taxon>
        <taxon>Chitinophagaceae</taxon>
        <taxon>Chitinophaga</taxon>
    </lineage>
</organism>
<dbReference type="OrthoDB" id="328886at2"/>
<dbReference type="RefSeq" id="WP_123847032.1">
    <property type="nucleotide sequence ID" value="NZ_RPDH01000002.1"/>
</dbReference>
<evidence type="ECO:0000313" key="1">
    <source>
        <dbReference type="EMBL" id="RPE08037.1"/>
    </source>
</evidence>
<evidence type="ECO:0008006" key="3">
    <source>
        <dbReference type="Google" id="ProtNLM"/>
    </source>
</evidence>
<dbReference type="EMBL" id="RPDH01000002">
    <property type="protein sequence ID" value="RPE08037.1"/>
    <property type="molecule type" value="Genomic_DNA"/>
</dbReference>
<name>A0A3N4PV59_9BACT</name>
<accession>A0A3N4PV59</accession>
<protein>
    <recommendedName>
        <fullName evidence="3">AraC family transcriptional regulator</fullName>
    </recommendedName>
</protein>